<dbReference type="Pfam" id="PF01965">
    <property type="entry name" value="DJ-1_PfpI"/>
    <property type="match status" value="1"/>
</dbReference>
<dbReference type="InterPro" id="IPR029062">
    <property type="entry name" value="Class_I_gatase-like"/>
</dbReference>
<proteinExistence type="predicted"/>
<name>A0A2T5BHY3_MYCDI</name>
<dbReference type="PANTHER" id="PTHR48094">
    <property type="entry name" value="PROTEIN/NUCLEIC ACID DEGLYCASE DJ-1-RELATED"/>
    <property type="match status" value="1"/>
</dbReference>
<dbReference type="SUPFAM" id="SSF52317">
    <property type="entry name" value="Class I glutamine amidotransferase-like"/>
    <property type="match status" value="1"/>
</dbReference>
<sequence>MTKRIAIGLTEGFADWECALLMASARGYFRFDVVTATPGAGAVTSMGGLAVTPGMALEEVTPGDFDALVLCGGAIWETAAAPDLTAQIRAFQAAGRPLGAICGATLALARAGVLDHSGHTSNGAEFLASTPGYYGHDLYQEQPRAVRDGNLVTAPGTAPVTFTAEIYRALGFHNPDLEHYVKLYGREHG</sequence>
<dbReference type="InterPro" id="IPR050325">
    <property type="entry name" value="Prot/Nucl_acid_deglycase"/>
</dbReference>
<dbReference type="GO" id="GO:0005737">
    <property type="term" value="C:cytoplasm"/>
    <property type="evidence" value="ECO:0007669"/>
    <property type="project" value="TreeGrafter"/>
</dbReference>
<gene>
    <name evidence="2" type="ORF">C7449_101257</name>
</gene>
<dbReference type="CDD" id="cd03140">
    <property type="entry name" value="GATase1_PfpI_3"/>
    <property type="match status" value="1"/>
</dbReference>
<dbReference type="OrthoDB" id="8030967at2"/>
<keyword evidence="2" id="KW-0645">Protease</keyword>
<keyword evidence="2" id="KW-0378">Hydrolase</keyword>
<dbReference type="GO" id="GO:0006508">
    <property type="term" value="P:proteolysis"/>
    <property type="evidence" value="ECO:0007669"/>
    <property type="project" value="UniProtKB-KW"/>
</dbReference>
<reference evidence="2 3" key="1">
    <citation type="submission" date="2018-04" db="EMBL/GenBank/DDBJ databases">
        <title>Genomic Encyclopedia of Type Strains, Phase IV (KMG-IV): sequencing the most valuable type-strain genomes for metagenomic binning, comparative biology and taxonomic classification.</title>
        <authorList>
            <person name="Goeker M."/>
        </authorList>
    </citation>
    <scope>NUCLEOTIDE SEQUENCE [LARGE SCALE GENOMIC DNA]</scope>
    <source>
        <strain evidence="2 3">DSM 7138</strain>
    </source>
</reference>
<dbReference type="AlphaFoldDB" id="A0A2T5BHY3"/>
<organism evidence="2 3">
    <name type="scientific">Mycoplana dimorpha</name>
    <dbReference type="NCBI Taxonomy" id="28320"/>
    <lineage>
        <taxon>Bacteria</taxon>
        <taxon>Pseudomonadati</taxon>
        <taxon>Pseudomonadota</taxon>
        <taxon>Alphaproteobacteria</taxon>
        <taxon>Hyphomicrobiales</taxon>
        <taxon>Rhizobiaceae</taxon>
        <taxon>Mycoplana</taxon>
    </lineage>
</organism>
<dbReference type="Proteomes" id="UP000241247">
    <property type="component" value="Unassembled WGS sequence"/>
</dbReference>
<accession>A0A2T5BHY3</accession>
<keyword evidence="3" id="KW-1185">Reference proteome</keyword>
<evidence type="ECO:0000313" key="3">
    <source>
        <dbReference type="Proteomes" id="UP000241247"/>
    </source>
</evidence>
<feature type="domain" description="DJ-1/PfpI" evidence="1">
    <location>
        <begin position="3"/>
        <end position="167"/>
    </location>
</feature>
<evidence type="ECO:0000259" key="1">
    <source>
        <dbReference type="Pfam" id="PF01965"/>
    </source>
</evidence>
<protein>
    <submittedName>
        <fullName evidence="2">Putative intracellular protease/amidase</fullName>
    </submittedName>
</protein>
<dbReference type="InterPro" id="IPR002818">
    <property type="entry name" value="DJ-1/PfpI"/>
</dbReference>
<dbReference type="GO" id="GO:0008233">
    <property type="term" value="F:peptidase activity"/>
    <property type="evidence" value="ECO:0007669"/>
    <property type="project" value="UniProtKB-KW"/>
</dbReference>
<evidence type="ECO:0000313" key="2">
    <source>
        <dbReference type="EMBL" id="PTM98592.1"/>
    </source>
</evidence>
<dbReference type="EMBL" id="PZZZ01000001">
    <property type="protein sequence ID" value="PTM98592.1"/>
    <property type="molecule type" value="Genomic_DNA"/>
</dbReference>
<dbReference type="Gene3D" id="3.40.50.880">
    <property type="match status" value="1"/>
</dbReference>
<dbReference type="PANTHER" id="PTHR48094:SF19">
    <property type="entry name" value="DJ-1_PFPI DOMAIN-CONTAINING PROTEIN"/>
    <property type="match status" value="1"/>
</dbReference>
<comment type="caution">
    <text evidence="2">The sequence shown here is derived from an EMBL/GenBank/DDBJ whole genome shotgun (WGS) entry which is preliminary data.</text>
</comment>